<accession>A0A0L6JKQ5</accession>
<keyword evidence="2" id="KW-0238">DNA-binding</keyword>
<feature type="domain" description="Homeodomain phBC6A51-type" evidence="1">
    <location>
        <begin position="13"/>
        <end position="142"/>
    </location>
</feature>
<dbReference type="AlphaFoldDB" id="A0A0L6JKQ5"/>
<proteinExistence type="predicted"/>
<dbReference type="InterPro" id="IPR009057">
    <property type="entry name" value="Homeodomain-like_sf"/>
</dbReference>
<dbReference type="InterPro" id="IPR024978">
    <property type="entry name" value="Homeodomain_phBC6A51-type"/>
</dbReference>
<organism evidence="2 3">
    <name type="scientific">Pseudobacteroides cellulosolvens ATCC 35603 = DSM 2933</name>
    <dbReference type="NCBI Taxonomy" id="398512"/>
    <lineage>
        <taxon>Bacteria</taxon>
        <taxon>Bacillati</taxon>
        <taxon>Bacillota</taxon>
        <taxon>Clostridia</taxon>
        <taxon>Eubacteriales</taxon>
        <taxon>Oscillospiraceae</taxon>
        <taxon>Pseudobacteroides</taxon>
    </lineage>
</organism>
<dbReference type="EMBL" id="LGTC01000001">
    <property type="protein sequence ID" value="KNY26340.1"/>
    <property type="molecule type" value="Genomic_DNA"/>
</dbReference>
<dbReference type="eggNOG" id="ENOG5030EFX">
    <property type="taxonomic scope" value="Bacteria"/>
</dbReference>
<keyword evidence="3" id="KW-1185">Reference proteome</keyword>
<dbReference type="GO" id="GO:0003677">
    <property type="term" value="F:DNA binding"/>
    <property type="evidence" value="ECO:0007669"/>
    <property type="project" value="UniProtKB-KW"/>
</dbReference>
<protein>
    <submittedName>
        <fullName evidence="2">Homeodomain, phBC6A51-type</fullName>
    </submittedName>
</protein>
<reference evidence="3" key="1">
    <citation type="submission" date="2015-07" db="EMBL/GenBank/DDBJ databases">
        <title>Near-Complete Genome Sequence of the Cellulolytic Bacterium Bacteroides (Pseudobacteroides) cellulosolvens ATCC 35603.</title>
        <authorList>
            <person name="Dassa B."/>
            <person name="Utturkar S.M."/>
            <person name="Klingeman D.M."/>
            <person name="Hurt R.A."/>
            <person name="Keller M."/>
            <person name="Xu J."/>
            <person name="Reddy Y.H.K."/>
            <person name="Borovok I."/>
            <person name="Grinberg I.R."/>
            <person name="Lamed R."/>
            <person name="Zhivin O."/>
            <person name="Bayer E.A."/>
            <person name="Brown S.D."/>
        </authorList>
    </citation>
    <scope>NUCLEOTIDE SEQUENCE [LARGE SCALE GENOMIC DNA]</scope>
    <source>
        <strain evidence="3">DSM 2933</strain>
    </source>
</reference>
<evidence type="ECO:0000313" key="2">
    <source>
        <dbReference type="EMBL" id="KNY26340.1"/>
    </source>
</evidence>
<dbReference type="STRING" id="398512.Bccel_1602"/>
<dbReference type="Pfam" id="PF13022">
    <property type="entry name" value="HTH_Tnp_1_2"/>
    <property type="match status" value="1"/>
</dbReference>
<evidence type="ECO:0000313" key="3">
    <source>
        <dbReference type="Proteomes" id="UP000036923"/>
    </source>
</evidence>
<dbReference type="RefSeq" id="WP_081926909.1">
    <property type="nucleotide sequence ID" value="NZ_JQKC01000015.1"/>
</dbReference>
<dbReference type="Gene3D" id="1.10.10.60">
    <property type="entry name" value="Homeodomain-like"/>
    <property type="match status" value="1"/>
</dbReference>
<evidence type="ECO:0000259" key="1">
    <source>
        <dbReference type="Pfam" id="PF13022"/>
    </source>
</evidence>
<dbReference type="Proteomes" id="UP000036923">
    <property type="component" value="Unassembled WGS sequence"/>
</dbReference>
<sequence>MLISWGDNMGFEKLPILDDRHLKAIEMIIDGSYKINEIAAACGVERTTLWDWRKKNKTFIAELDRRIQEHKSFLKNSSEKKFENKLDIAINTIINIAESGKNEATKLEAARYIYEVLNGKIPNKLTVTENIEDTDNAGNIIEDIEDWDNTEDTIKD</sequence>
<keyword evidence="2" id="KW-0371">Homeobox</keyword>
<name>A0A0L6JKQ5_9FIRM</name>
<dbReference type="SUPFAM" id="SSF46689">
    <property type="entry name" value="Homeodomain-like"/>
    <property type="match status" value="1"/>
</dbReference>
<gene>
    <name evidence="2" type="ORF">Bccel_1602</name>
</gene>
<comment type="caution">
    <text evidence="2">The sequence shown here is derived from an EMBL/GenBank/DDBJ whole genome shotgun (WGS) entry which is preliminary data.</text>
</comment>